<reference evidence="1" key="1">
    <citation type="submission" date="2016-10" db="EMBL/GenBank/DDBJ databases">
        <title>Sequence of Gallionella enrichment culture.</title>
        <authorList>
            <person name="Poehlein A."/>
            <person name="Muehling M."/>
            <person name="Daniel R."/>
        </authorList>
    </citation>
    <scope>NUCLEOTIDE SEQUENCE</scope>
</reference>
<comment type="caution">
    <text evidence="1">The sequence shown here is derived from an EMBL/GenBank/DDBJ whole genome shotgun (WGS) entry which is preliminary data.</text>
</comment>
<name>A0A1J5SL07_9ZZZZ</name>
<evidence type="ECO:0008006" key="2">
    <source>
        <dbReference type="Google" id="ProtNLM"/>
    </source>
</evidence>
<dbReference type="EMBL" id="MLJW01000028">
    <property type="protein sequence ID" value="OIR09127.1"/>
    <property type="molecule type" value="Genomic_DNA"/>
</dbReference>
<gene>
    <name evidence="1" type="ORF">GALL_87340</name>
</gene>
<dbReference type="AlphaFoldDB" id="A0A1J5SL07"/>
<sequence>MVACLGLCNHVDGYCLGCGQDLAELDRSSSMRDDQEDAQDLVGLPGIEDIG</sequence>
<accession>A0A1J5SL07</accession>
<proteinExistence type="predicted"/>
<protein>
    <recommendedName>
        <fullName evidence="2">DUF1289 domain-containing protein</fullName>
    </recommendedName>
</protein>
<organism evidence="1">
    <name type="scientific">mine drainage metagenome</name>
    <dbReference type="NCBI Taxonomy" id="410659"/>
    <lineage>
        <taxon>unclassified sequences</taxon>
        <taxon>metagenomes</taxon>
        <taxon>ecological metagenomes</taxon>
    </lineage>
</organism>
<evidence type="ECO:0000313" key="1">
    <source>
        <dbReference type="EMBL" id="OIR09127.1"/>
    </source>
</evidence>